<feature type="compositionally biased region" description="Polar residues" evidence="1">
    <location>
        <begin position="50"/>
        <end position="64"/>
    </location>
</feature>
<reference evidence="3 4" key="1">
    <citation type="submission" date="2020-04" db="EMBL/GenBank/DDBJ databases">
        <title>MicrobeNet Type strains.</title>
        <authorList>
            <person name="Nicholson A.C."/>
        </authorList>
    </citation>
    <scope>NUCLEOTIDE SEQUENCE [LARGE SCALE GENOMIC DNA]</scope>
    <source>
        <strain evidence="3 4">CCUG 61472</strain>
    </source>
</reference>
<gene>
    <name evidence="3" type="ORF">HF964_01770</name>
</gene>
<evidence type="ECO:0000313" key="3">
    <source>
        <dbReference type="EMBL" id="NKZ23537.1"/>
    </source>
</evidence>
<feature type="signal peptide" evidence="2">
    <location>
        <begin position="1"/>
        <end position="26"/>
    </location>
</feature>
<dbReference type="Proteomes" id="UP000549765">
    <property type="component" value="Unassembled WGS sequence"/>
</dbReference>
<feature type="compositionally biased region" description="Low complexity" evidence="1">
    <location>
        <begin position="27"/>
        <end position="44"/>
    </location>
</feature>
<protein>
    <recommendedName>
        <fullName evidence="5">Lipoprotein</fullName>
    </recommendedName>
</protein>
<name>A0A7X6S324_9LACO</name>
<dbReference type="PROSITE" id="PS51257">
    <property type="entry name" value="PROKAR_LIPOPROTEIN"/>
    <property type="match status" value="1"/>
</dbReference>
<feature type="region of interest" description="Disordered" evidence="1">
    <location>
        <begin position="26"/>
        <end position="82"/>
    </location>
</feature>
<evidence type="ECO:0000313" key="4">
    <source>
        <dbReference type="Proteomes" id="UP000549765"/>
    </source>
</evidence>
<organism evidence="3 4">
    <name type="scientific">Periweissella fabalis</name>
    <dbReference type="NCBI Taxonomy" id="1070421"/>
    <lineage>
        <taxon>Bacteria</taxon>
        <taxon>Bacillati</taxon>
        <taxon>Bacillota</taxon>
        <taxon>Bacilli</taxon>
        <taxon>Lactobacillales</taxon>
        <taxon>Lactobacillaceae</taxon>
        <taxon>Periweissella</taxon>
    </lineage>
</organism>
<dbReference type="RefSeq" id="WP_168721328.1">
    <property type="nucleotide sequence ID" value="NZ_JAAXPN010000001.1"/>
</dbReference>
<proteinExistence type="predicted"/>
<evidence type="ECO:0000256" key="2">
    <source>
        <dbReference type="SAM" id="SignalP"/>
    </source>
</evidence>
<dbReference type="AlphaFoldDB" id="A0A7X6S324"/>
<sequence>MLTFKKFSLVIPVALLVGTLAGCSQASSKTTNSSSSSDPTNTIDSDPHPSRNSSSIDTTTTQDNPAAEESTAGLIKAQPTTQRNRIKDLNTSLKEKLGNVALPQVSGLTQGNQNLNITFNGDHNNYTINYTVGDKPLEFNKTAVNGQNPYAVLQKQTFSSANEAKQQVSYVVAEDAFGGMPVTGLKAGITAFYDQGAGNTHLYWNEGNWSLGVKTDINDDKKPDILAHQVVDWLDHYYLPAPKEVGQIAFNSTISPEIRDQVIRWQDGTMVFTLTANDPETAIKMVASMH</sequence>
<dbReference type="EMBL" id="JAAXPN010000001">
    <property type="protein sequence ID" value="NKZ23537.1"/>
    <property type="molecule type" value="Genomic_DNA"/>
</dbReference>
<comment type="caution">
    <text evidence="3">The sequence shown here is derived from an EMBL/GenBank/DDBJ whole genome shotgun (WGS) entry which is preliminary data.</text>
</comment>
<feature type="chain" id="PRO_5030628200" description="Lipoprotein" evidence="2">
    <location>
        <begin position="27"/>
        <end position="290"/>
    </location>
</feature>
<accession>A0A7X6S324</accession>
<evidence type="ECO:0000256" key="1">
    <source>
        <dbReference type="SAM" id="MobiDB-lite"/>
    </source>
</evidence>
<keyword evidence="4" id="KW-1185">Reference proteome</keyword>
<keyword evidence="2" id="KW-0732">Signal</keyword>
<evidence type="ECO:0008006" key="5">
    <source>
        <dbReference type="Google" id="ProtNLM"/>
    </source>
</evidence>